<dbReference type="SUPFAM" id="SSF57667">
    <property type="entry name" value="beta-beta-alpha zinc fingers"/>
    <property type="match status" value="1"/>
</dbReference>
<dbReference type="InterPro" id="IPR023798">
    <property type="entry name" value="Ribosomal_uS7_dom"/>
</dbReference>
<accession>A0AAW0DFS7</accession>
<dbReference type="SUPFAM" id="SSF47973">
    <property type="entry name" value="Ribosomal protein S7"/>
    <property type="match status" value="1"/>
</dbReference>
<feature type="domain" description="C2H2-type" evidence="6">
    <location>
        <begin position="69"/>
        <end position="99"/>
    </location>
</feature>
<gene>
    <name evidence="7" type="ORF">VNI00_005854</name>
</gene>
<dbReference type="InterPro" id="IPR013087">
    <property type="entry name" value="Znf_C2H2_type"/>
</dbReference>
<keyword evidence="4" id="KW-0862">Zinc</keyword>
<dbReference type="GO" id="GO:1990904">
    <property type="term" value="C:ribonucleoprotein complex"/>
    <property type="evidence" value="ECO:0007669"/>
    <property type="project" value="UniProtKB-KW"/>
</dbReference>
<evidence type="ECO:0000256" key="2">
    <source>
        <dbReference type="ARBA" id="ARBA00022980"/>
    </source>
</evidence>
<evidence type="ECO:0000259" key="6">
    <source>
        <dbReference type="PROSITE" id="PS50157"/>
    </source>
</evidence>
<dbReference type="CDD" id="cd14868">
    <property type="entry name" value="uS7_Mitochondria_Fungi"/>
    <property type="match status" value="1"/>
</dbReference>
<dbReference type="GO" id="GO:0005840">
    <property type="term" value="C:ribosome"/>
    <property type="evidence" value="ECO:0007669"/>
    <property type="project" value="UniProtKB-KW"/>
</dbReference>
<evidence type="ECO:0000313" key="8">
    <source>
        <dbReference type="Proteomes" id="UP001383192"/>
    </source>
</evidence>
<keyword evidence="3" id="KW-0687">Ribonucleoprotein</keyword>
<keyword evidence="2" id="KW-0689">Ribosomal protein</keyword>
<dbReference type="Proteomes" id="UP001383192">
    <property type="component" value="Unassembled WGS sequence"/>
</dbReference>
<dbReference type="InterPro" id="IPR047988">
    <property type="entry name" value="Ribosomal_uS7m_fungi"/>
</dbReference>
<evidence type="ECO:0000313" key="7">
    <source>
        <dbReference type="EMBL" id="KAK7049253.1"/>
    </source>
</evidence>
<dbReference type="InterPro" id="IPR036236">
    <property type="entry name" value="Znf_C2H2_sf"/>
</dbReference>
<feature type="region of interest" description="Disordered" evidence="5">
    <location>
        <begin position="112"/>
        <end position="139"/>
    </location>
</feature>
<evidence type="ECO:0000256" key="1">
    <source>
        <dbReference type="ARBA" id="ARBA00007151"/>
    </source>
</evidence>
<keyword evidence="4" id="KW-0479">Metal-binding</keyword>
<dbReference type="SMART" id="SM00355">
    <property type="entry name" value="ZnF_C2H2"/>
    <property type="match status" value="3"/>
</dbReference>
<keyword evidence="8" id="KW-1185">Reference proteome</keyword>
<organism evidence="7 8">
    <name type="scientific">Paramarasmius palmivorus</name>
    <dbReference type="NCBI Taxonomy" id="297713"/>
    <lineage>
        <taxon>Eukaryota</taxon>
        <taxon>Fungi</taxon>
        <taxon>Dikarya</taxon>
        <taxon>Basidiomycota</taxon>
        <taxon>Agaricomycotina</taxon>
        <taxon>Agaricomycetes</taxon>
        <taxon>Agaricomycetidae</taxon>
        <taxon>Agaricales</taxon>
        <taxon>Marasmiineae</taxon>
        <taxon>Marasmiaceae</taxon>
        <taxon>Paramarasmius</taxon>
    </lineage>
</organism>
<dbReference type="PROSITE" id="PS50157">
    <property type="entry name" value="ZINC_FINGER_C2H2_2"/>
    <property type="match status" value="1"/>
</dbReference>
<dbReference type="PROSITE" id="PS00028">
    <property type="entry name" value="ZINC_FINGER_C2H2_1"/>
    <property type="match status" value="1"/>
</dbReference>
<dbReference type="PANTHER" id="PTHR11205">
    <property type="entry name" value="RIBOSOMAL PROTEIN S7"/>
    <property type="match status" value="1"/>
</dbReference>
<dbReference type="Gene3D" id="3.30.160.60">
    <property type="entry name" value="Classic Zinc Finger"/>
    <property type="match status" value="1"/>
</dbReference>
<protein>
    <recommendedName>
        <fullName evidence="6">C2H2-type domain-containing protein</fullName>
    </recommendedName>
</protein>
<evidence type="ECO:0000256" key="5">
    <source>
        <dbReference type="SAM" id="MobiDB-lite"/>
    </source>
</evidence>
<comment type="caution">
    <text evidence="7">The sequence shown here is derived from an EMBL/GenBank/DDBJ whole genome shotgun (WGS) entry which is preliminary data.</text>
</comment>
<comment type="similarity">
    <text evidence="1">Belongs to the universal ribosomal protein uS7 family.</text>
</comment>
<keyword evidence="4" id="KW-0863">Zinc-finger</keyword>
<proteinExistence type="inferred from homology"/>
<name>A0AAW0DFS7_9AGAR</name>
<dbReference type="Gene3D" id="1.10.455.10">
    <property type="entry name" value="Ribosomal protein S7 domain"/>
    <property type="match status" value="1"/>
</dbReference>
<dbReference type="Pfam" id="PF12874">
    <property type="entry name" value="zf-met"/>
    <property type="match status" value="2"/>
</dbReference>
<dbReference type="AlphaFoldDB" id="A0AAW0DFS7"/>
<dbReference type="GO" id="GO:0008270">
    <property type="term" value="F:zinc ion binding"/>
    <property type="evidence" value="ECO:0007669"/>
    <property type="project" value="UniProtKB-KW"/>
</dbReference>
<dbReference type="Pfam" id="PF00177">
    <property type="entry name" value="Ribosomal_S7"/>
    <property type="match status" value="1"/>
</dbReference>
<evidence type="ECO:0000256" key="4">
    <source>
        <dbReference type="PROSITE-ProRule" id="PRU00042"/>
    </source>
</evidence>
<evidence type="ECO:0000256" key="3">
    <source>
        <dbReference type="ARBA" id="ARBA00023274"/>
    </source>
</evidence>
<feature type="compositionally biased region" description="Basic and acidic residues" evidence="5">
    <location>
        <begin position="120"/>
        <end position="130"/>
    </location>
</feature>
<reference evidence="7 8" key="1">
    <citation type="submission" date="2024-01" db="EMBL/GenBank/DDBJ databases">
        <title>A draft genome for a cacao thread blight-causing isolate of Paramarasmius palmivorus.</title>
        <authorList>
            <person name="Baruah I.K."/>
            <person name="Bukari Y."/>
            <person name="Amoako-Attah I."/>
            <person name="Meinhardt L.W."/>
            <person name="Bailey B.A."/>
            <person name="Cohen S.P."/>
        </authorList>
    </citation>
    <scope>NUCLEOTIDE SEQUENCE [LARGE SCALE GENOMIC DNA]</scope>
    <source>
        <strain evidence="7 8">GH-12</strain>
    </source>
</reference>
<dbReference type="GO" id="GO:0006412">
    <property type="term" value="P:translation"/>
    <property type="evidence" value="ECO:0007669"/>
    <property type="project" value="InterPro"/>
</dbReference>
<dbReference type="InterPro" id="IPR000235">
    <property type="entry name" value="Ribosomal_uS7"/>
</dbReference>
<dbReference type="EMBL" id="JAYKXP010000017">
    <property type="protein sequence ID" value="KAK7049253.1"/>
    <property type="molecule type" value="Genomic_DNA"/>
</dbReference>
<dbReference type="InterPro" id="IPR036823">
    <property type="entry name" value="Ribosomal_uS7_dom_sf"/>
</dbReference>
<sequence length="373" mass="42227">MSSMKRCFSSSQQREIPYCSLCDQYFHNKAQLHQHFEDTPTHPRCKTCKRSFLNKNSLRSHYVLSSRHHYCRDCNKNFKSASGLRVHLEHHPAHIGDEDDYYDLDPVKYPSGWEDAQGAEQDRLANKEDPISTNDSEPTMSRVEVTKKILAMKQRMANKPAKKFAQSCPVCLSTPKSMSAARCGHLFCTSKDAQSKEALEILSSSPDPSSQGYNAYLAAWSSSKNKSNQPPLMNIPPQEDPLLHYLASRIMRNGNRTRASRTISRTLLHLHAWTRQPPLPILRQAIFALAPAARVASQTHGAKIIQQPMPLSEKKGIYYAVKWLLEEVEGRNGGPTLEERLAREIILLVKGESKALDKKATFHKLAMSNRYVA</sequence>